<organism evidence="2 3">
    <name type="scientific">Eumeta variegata</name>
    <name type="common">Bagworm moth</name>
    <name type="synonym">Eumeta japonica</name>
    <dbReference type="NCBI Taxonomy" id="151549"/>
    <lineage>
        <taxon>Eukaryota</taxon>
        <taxon>Metazoa</taxon>
        <taxon>Ecdysozoa</taxon>
        <taxon>Arthropoda</taxon>
        <taxon>Hexapoda</taxon>
        <taxon>Insecta</taxon>
        <taxon>Pterygota</taxon>
        <taxon>Neoptera</taxon>
        <taxon>Endopterygota</taxon>
        <taxon>Lepidoptera</taxon>
        <taxon>Glossata</taxon>
        <taxon>Ditrysia</taxon>
        <taxon>Tineoidea</taxon>
        <taxon>Psychidae</taxon>
        <taxon>Oiketicinae</taxon>
        <taxon>Eumeta</taxon>
    </lineage>
</organism>
<comment type="caution">
    <text evidence="2">The sequence shown here is derived from an EMBL/GenBank/DDBJ whole genome shotgun (WGS) entry which is preliminary data.</text>
</comment>
<dbReference type="AlphaFoldDB" id="A0A4C1TDS1"/>
<evidence type="ECO:0000256" key="1">
    <source>
        <dbReference type="SAM" id="MobiDB-lite"/>
    </source>
</evidence>
<gene>
    <name evidence="2" type="ORF">EVAR_75736_1</name>
</gene>
<evidence type="ECO:0000313" key="3">
    <source>
        <dbReference type="Proteomes" id="UP000299102"/>
    </source>
</evidence>
<proteinExistence type="predicted"/>
<dbReference type="Proteomes" id="UP000299102">
    <property type="component" value="Unassembled WGS sequence"/>
</dbReference>
<sequence>MKALKAPQYFYLSTLTYVGSQRPLSLTRRPPPEPMATQGEKHNYKNGNLLLLTSRLKERSKSTSVSASDLREGVAQTRPTSRTGLRRGRVTRDIGRLTKRNPMSDKAIPIAFPSRPAFAVLLTYLLKKTHYRQIRRRPTPDSVQYQRPRYDYLLKKAFHAGPTSMRKTQTQTQLASRADECANCVTTVTEHYSISNRNLAVSNRVRRVNGRDKRA</sequence>
<name>A0A4C1TDS1_EUMVA</name>
<feature type="region of interest" description="Disordered" evidence="1">
    <location>
        <begin position="58"/>
        <end position="88"/>
    </location>
</feature>
<dbReference type="EMBL" id="BGZK01000051">
    <property type="protein sequence ID" value="GBP12284.1"/>
    <property type="molecule type" value="Genomic_DNA"/>
</dbReference>
<accession>A0A4C1TDS1</accession>
<evidence type="ECO:0000313" key="2">
    <source>
        <dbReference type="EMBL" id="GBP12284.1"/>
    </source>
</evidence>
<reference evidence="2 3" key="1">
    <citation type="journal article" date="2019" name="Commun. Biol.">
        <title>The bagworm genome reveals a unique fibroin gene that provides high tensile strength.</title>
        <authorList>
            <person name="Kono N."/>
            <person name="Nakamura H."/>
            <person name="Ohtoshi R."/>
            <person name="Tomita M."/>
            <person name="Numata K."/>
            <person name="Arakawa K."/>
        </authorList>
    </citation>
    <scope>NUCLEOTIDE SEQUENCE [LARGE SCALE GENOMIC DNA]</scope>
</reference>
<keyword evidence="3" id="KW-1185">Reference proteome</keyword>
<protein>
    <submittedName>
        <fullName evidence="2">Uncharacterized protein</fullName>
    </submittedName>
</protein>